<evidence type="ECO:0000313" key="1">
    <source>
        <dbReference type="EMBL" id="EEN56684.1"/>
    </source>
</evidence>
<proteinExistence type="predicted"/>
<dbReference type="EMBL" id="GG666549">
    <property type="protein sequence ID" value="EEN56684.1"/>
    <property type="molecule type" value="Genomic_DNA"/>
</dbReference>
<dbReference type="InParanoid" id="C3YSI3"/>
<reference evidence="1" key="1">
    <citation type="journal article" date="2008" name="Nature">
        <title>The amphioxus genome and the evolution of the chordate karyotype.</title>
        <authorList>
            <consortium name="US DOE Joint Genome Institute (JGI-PGF)"/>
            <person name="Putnam N.H."/>
            <person name="Butts T."/>
            <person name="Ferrier D.E.K."/>
            <person name="Furlong R.F."/>
            <person name="Hellsten U."/>
            <person name="Kawashima T."/>
            <person name="Robinson-Rechavi M."/>
            <person name="Shoguchi E."/>
            <person name="Terry A."/>
            <person name="Yu J.-K."/>
            <person name="Benito-Gutierrez E.L."/>
            <person name="Dubchak I."/>
            <person name="Garcia-Fernandez J."/>
            <person name="Gibson-Brown J.J."/>
            <person name="Grigoriev I.V."/>
            <person name="Horton A.C."/>
            <person name="de Jong P.J."/>
            <person name="Jurka J."/>
            <person name="Kapitonov V.V."/>
            <person name="Kohara Y."/>
            <person name="Kuroki Y."/>
            <person name="Lindquist E."/>
            <person name="Lucas S."/>
            <person name="Osoegawa K."/>
            <person name="Pennacchio L.A."/>
            <person name="Salamov A.A."/>
            <person name="Satou Y."/>
            <person name="Sauka-Spengler T."/>
            <person name="Schmutz J."/>
            <person name="Shin-I T."/>
            <person name="Toyoda A."/>
            <person name="Bronner-Fraser M."/>
            <person name="Fujiyama A."/>
            <person name="Holland L.Z."/>
            <person name="Holland P.W.H."/>
            <person name="Satoh N."/>
            <person name="Rokhsar D.S."/>
        </authorList>
    </citation>
    <scope>NUCLEOTIDE SEQUENCE [LARGE SCALE GENOMIC DNA]</scope>
    <source>
        <strain evidence="1">S238N-H82</strain>
        <tissue evidence="1">Testes</tissue>
    </source>
</reference>
<accession>C3YSI3</accession>
<sequence>MRNYASCNFRYVYRITNHWSYNRTTIYYHNIRCFFNGYNRVSNIRQNHRAFVHRKNYAYCNYSSFYKITNHRDHNNRTKHNEIVHSRNDSSGYSYLYRTINNRFYDRIYHSIIIKYVYGIANNTFYYKTTVYDYHNICRDYSGNDRVTDNVTNHRHNFHSRYNASTNYGYIYRIANYRFYNKTSVYRHNDDNADNNNTNHHSIVYSRNNASCNYGFIYRITNHRNYDKIYRITNYSPYHRSAIYHSNNFWCNHDGDNGVANNSTNHNRIVYPRDNTSWNYSYIYRSTNRLHYRTTVYYHNIIYWDYDGDNRFGNYRSIV</sequence>
<name>C3YSI3_BRAFL</name>
<organism>
    <name type="scientific">Branchiostoma floridae</name>
    <name type="common">Florida lancelet</name>
    <name type="synonym">Amphioxus</name>
    <dbReference type="NCBI Taxonomy" id="7739"/>
    <lineage>
        <taxon>Eukaryota</taxon>
        <taxon>Metazoa</taxon>
        <taxon>Chordata</taxon>
        <taxon>Cephalochordata</taxon>
        <taxon>Leptocardii</taxon>
        <taxon>Amphioxiformes</taxon>
        <taxon>Branchiostomatidae</taxon>
        <taxon>Branchiostoma</taxon>
    </lineage>
</organism>
<gene>
    <name evidence="1" type="ORF">BRAFLDRAFT_67732</name>
</gene>
<protein>
    <submittedName>
        <fullName evidence="1">Uncharacterized protein</fullName>
    </submittedName>
</protein>
<dbReference type="AlphaFoldDB" id="C3YSI3"/>